<comment type="similarity">
    <text evidence="2">Belongs to the SLC13A/DASS transporter (TC 2.A.47) family. NADC subfamily.</text>
</comment>
<dbReference type="GO" id="GO:0015137">
    <property type="term" value="F:citrate transmembrane transporter activity"/>
    <property type="evidence" value="ECO:0007669"/>
    <property type="project" value="TreeGrafter"/>
</dbReference>
<gene>
    <name evidence="8" type="ORF">DICVIV_06828</name>
</gene>
<keyword evidence="3" id="KW-0813">Transport</keyword>
<feature type="transmembrane region" description="Helical" evidence="7">
    <location>
        <begin position="91"/>
        <end position="111"/>
    </location>
</feature>
<dbReference type="InterPro" id="IPR001898">
    <property type="entry name" value="SLC13A/DASS"/>
</dbReference>
<evidence type="ECO:0000256" key="6">
    <source>
        <dbReference type="ARBA" id="ARBA00023136"/>
    </source>
</evidence>
<evidence type="ECO:0000256" key="7">
    <source>
        <dbReference type="SAM" id="Phobius"/>
    </source>
</evidence>
<dbReference type="AlphaFoldDB" id="A0A0D8XRH3"/>
<keyword evidence="5 7" id="KW-1133">Transmembrane helix</keyword>
<evidence type="ECO:0000256" key="1">
    <source>
        <dbReference type="ARBA" id="ARBA00004141"/>
    </source>
</evidence>
<evidence type="ECO:0000256" key="4">
    <source>
        <dbReference type="ARBA" id="ARBA00022692"/>
    </source>
</evidence>
<evidence type="ECO:0000256" key="2">
    <source>
        <dbReference type="ARBA" id="ARBA00006772"/>
    </source>
</evidence>
<dbReference type="Proteomes" id="UP000053766">
    <property type="component" value="Unassembled WGS sequence"/>
</dbReference>
<dbReference type="STRING" id="29172.A0A0D8XRH3"/>
<reference evidence="8 9" key="1">
    <citation type="submission" date="2013-11" db="EMBL/GenBank/DDBJ databases">
        <title>Draft genome of the bovine lungworm Dictyocaulus viviparus.</title>
        <authorList>
            <person name="Mitreva M."/>
        </authorList>
    </citation>
    <scope>NUCLEOTIDE SEQUENCE [LARGE SCALE GENOMIC DNA]</scope>
    <source>
        <strain evidence="8 9">HannoverDv2000</strain>
    </source>
</reference>
<dbReference type="GO" id="GO:0015141">
    <property type="term" value="F:succinate transmembrane transporter activity"/>
    <property type="evidence" value="ECO:0007669"/>
    <property type="project" value="TreeGrafter"/>
</dbReference>
<dbReference type="GO" id="GO:0005886">
    <property type="term" value="C:plasma membrane"/>
    <property type="evidence" value="ECO:0007669"/>
    <property type="project" value="TreeGrafter"/>
</dbReference>
<reference evidence="9" key="2">
    <citation type="journal article" date="2016" name="Sci. Rep.">
        <title>Dictyocaulus viviparus genome, variome and transcriptome elucidate lungworm biology and support future intervention.</title>
        <authorList>
            <person name="McNulty S.N."/>
            <person name="Strube C."/>
            <person name="Rosa B.A."/>
            <person name="Martin J.C."/>
            <person name="Tyagi R."/>
            <person name="Choi Y.J."/>
            <person name="Wang Q."/>
            <person name="Hallsworth Pepin K."/>
            <person name="Zhang X."/>
            <person name="Ozersky P."/>
            <person name="Wilson R.K."/>
            <person name="Sternberg P.W."/>
            <person name="Gasser R.B."/>
            <person name="Mitreva M."/>
        </authorList>
    </citation>
    <scope>NUCLEOTIDE SEQUENCE [LARGE SCALE GENOMIC DNA]</scope>
    <source>
        <strain evidence="9">HannoverDv2000</strain>
    </source>
</reference>
<keyword evidence="9" id="KW-1185">Reference proteome</keyword>
<dbReference type="OrthoDB" id="6493944at2759"/>
<comment type="subcellular location">
    <subcellularLocation>
        <location evidence="1">Membrane</location>
        <topology evidence="1">Multi-pass membrane protein</topology>
    </subcellularLocation>
</comment>
<evidence type="ECO:0008006" key="10">
    <source>
        <dbReference type="Google" id="ProtNLM"/>
    </source>
</evidence>
<keyword evidence="6 7" id="KW-0472">Membrane</keyword>
<sequence length="156" mass="17251">MQHLTRFPDYVVIFLCVTITIGLTNVCSNAVIASIFIPIVAEMARSLDTNPLLYMLPVAVSSSFAFLFPVATPSNAIVFGTGLVSVADMAFSGFFITIGCMVLTIVNVMLWGRYLFTLNEFPLWAYDDVHPMKNVSLIEELLSQNKTVYPDLPFAI</sequence>
<keyword evidence="4 7" id="KW-0812">Transmembrane</keyword>
<organism evidence="8 9">
    <name type="scientific">Dictyocaulus viviparus</name>
    <name type="common">Bovine lungworm</name>
    <dbReference type="NCBI Taxonomy" id="29172"/>
    <lineage>
        <taxon>Eukaryota</taxon>
        <taxon>Metazoa</taxon>
        <taxon>Ecdysozoa</taxon>
        <taxon>Nematoda</taxon>
        <taxon>Chromadorea</taxon>
        <taxon>Rhabditida</taxon>
        <taxon>Rhabditina</taxon>
        <taxon>Rhabditomorpha</taxon>
        <taxon>Strongyloidea</taxon>
        <taxon>Metastrongylidae</taxon>
        <taxon>Dictyocaulus</taxon>
    </lineage>
</organism>
<dbReference type="PANTHER" id="PTHR10283">
    <property type="entry name" value="SOLUTE CARRIER FAMILY 13 MEMBER"/>
    <property type="match status" value="1"/>
</dbReference>
<evidence type="ECO:0000313" key="8">
    <source>
        <dbReference type="EMBL" id="KJH47120.1"/>
    </source>
</evidence>
<accession>A0A0D8XRH3</accession>
<dbReference type="Pfam" id="PF00939">
    <property type="entry name" value="Na_sulph_symp"/>
    <property type="match status" value="1"/>
</dbReference>
<dbReference type="PANTHER" id="PTHR10283:SF82">
    <property type="entry name" value="SOLUTE CARRIER FAMILY 13 MEMBER 2"/>
    <property type="match status" value="1"/>
</dbReference>
<proteinExistence type="inferred from homology"/>
<name>A0A0D8XRH3_DICVI</name>
<evidence type="ECO:0000313" key="9">
    <source>
        <dbReference type="Proteomes" id="UP000053766"/>
    </source>
</evidence>
<feature type="transmembrane region" description="Helical" evidence="7">
    <location>
        <begin position="12"/>
        <end position="40"/>
    </location>
</feature>
<evidence type="ECO:0000256" key="5">
    <source>
        <dbReference type="ARBA" id="ARBA00022989"/>
    </source>
</evidence>
<dbReference type="EMBL" id="KN716320">
    <property type="protein sequence ID" value="KJH47120.1"/>
    <property type="molecule type" value="Genomic_DNA"/>
</dbReference>
<feature type="transmembrane region" description="Helical" evidence="7">
    <location>
        <begin position="52"/>
        <end position="71"/>
    </location>
</feature>
<protein>
    <recommendedName>
        <fullName evidence="10">Citrate transporter-like domain-containing protein</fullName>
    </recommendedName>
</protein>
<dbReference type="PROSITE" id="PS01271">
    <property type="entry name" value="NA_SULFATE"/>
    <property type="match status" value="1"/>
</dbReference>
<dbReference type="InterPro" id="IPR031312">
    <property type="entry name" value="Na/sul_symport_CS"/>
</dbReference>
<evidence type="ECO:0000256" key="3">
    <source>
        <dbReference type="ARBA" id="ARBA00022448"/>
    </source>
</evidence>